<dbReference type="OrthoDB" id="9762169at2"/>
<proteinExistence type="predicted"/>
<reference evidence="10 11" key="1">
    <citation type="submission" date="2019-05" db="EMBL/GenBank/DDBJ databases">
        <title>Draft genome sequence of Actinomadura geliboluensis A8036.</title>
        <authorList>
            <person name="Saricaoglu S."/>
            <person name="Isik K."/>
        </authorList>
    </citation>
    <scope>NUCLEOTIDE SEQUENCE [LARGE SCALE GENOMIC DNA]</scope>
    <source>
        <strain evidence="10 11">A8036</strain>
    </source>
</reference>
<evidence type="ECO:0000256" key="4">
    <source>
        <dbReference type="ARBA" id="ARBA00022741"/>
    </source>
</evidence>
<dbReference type="GO" id="GO:0004674">
    <property type="term" value="F:protein serine/threonine kinase activity"/>
    <property type="evidence" value="ECO:0007669"/>
    <property type="project" value="UniProtKB-KW"/>
</dbReference>
<dbReference type="CDD" id="cd14014">
    <property type="entry name" value="STKc_PknB_like"/>
    <property type="match status" value="1"/>
</dbReference>
<keyword evidence="3" id="KW-0808">Transferase</keyword>
<keyword evidence="8" id="KW-0472">Membrane</keyword>
<feature type="transmembrane region" description="Helical" evidence="8">
    <location>
        <begin position="281"/>
        <end position="302"/>
    </location>
</feature>
<dbReference type="Gene3D" id="1.10.510.10">
    <property type="entry name" value="Transferase(Phosphotransferase) domain 1"/>
    <property type="match status" value="1"/>
</dbReference>
<keyword evidence="5 10" id="KW-0418">Kinase</keyword>
<dbReference type="PANTHER" id="PTHR43289:SF6">
    <property type="entry name" value="SERINE_THREONINE-PROTEIN KINASE NEKL-3"/>
    <property type="match status" value="1"/>
</dbReference>
<keyword evidence="8" id="KW-1133">Transmembrane helix</keyword>
<evidence type="ECO:0000256" key="8">
    <source>
        <dbReference type="SAM" id="Phobius"/>
    </source>
</evidence>
<dbReference type="SUPFAM" id="SSF56112">
    <property type="entry name" value="Protein kinase-like (PK-like)"/>
    <property type="match status" value="1"/>
</dbReference>
<dbReference type="PROSITE" id="PS50011">
    <property type="entry name" value="PROTEIN_KINASE_DOM"/>
    <property type="match status" value="1"/>
</dbReference>
<dbReference type="PROSITE" id="PS00108">
    <property type="entry name" value="PROTEIN_KINASE_ST"/>
    <property type="match status" value="1"/>
</dbReference>
<dbReference type="Pfam" id="PF00069">
    <property type="entry name" value="Pkinase"/>
    <property type="match status" value="1"/>
</dbReference>
<evidence type="ECO:0000256" key="5">
    <source>
        <dbReference type="ARBA" id="ARBA00022777"/>
    </source>
</evidence>
<evidence type="ECO:0000256" key="6">
    <source>
        <dbReference type="ARBA" id="ARBA00022840"/>
    </source>
</evidence>
<feature type="compositionally biased region" description="Pro residues" evidence="7">
    <location>
        <begin position="262"/>
        <end position="273"/>
    </location>
</feature>
<dbReference type="SMART" id="SM00220">
    <property type="entry name" value="S_TKc"/>
    <property type="match status" value="1"/>
</dbReference>
<dbReference type="GO" id="GO:0005524">
    <property type="term" value="F:ATP binding"/>
    <property type="evidence" value="ECO:0007669"/>
    <property type="project" value="UniProtKB-KW"/>
</dbReference>
<evidence type="ECO:0000313" key="10">
    <source>
        <dbReference type="EMBL" id="TMR41176.1"/>
    </source>
</evidence>
<gene>
    <name evidence="10" type="ORF">ETD96_07130</name>
</gene>
<evidence type="ECO:0000256" key="3">
    <source>
        <dbReference type="ARBA" id="ARBA00022679"/>
    </source>
</evidence>
<keyword evidence="2 10" id="KW-0723">Serine/threonine-protein kinase</keyword>
<feature type="domain" description="Protein kinase" evidence="9">
    <location>
        <begin position="1"/>
        <end position="247"/>
    </location>
</feature>
<organism evidence="10 11">
    <name type="scientific">Actinomadura geliboluensis</name>
    <dbReference type="NCBI Taxonomy" id="882440"/>
    <lineage>
        <taxon>Bacteria</taxon>
        <taxon>Bacillati</taxon>
        <taxon>Actinomycetota</taxon>
        <taxon>Actinomycetes</taxon>
        <taxon>Streptosporangiales</taxon>
        <taxon>Thermomonosporaceae</taxon>
        <taxon>Actinomadura</taxon>
    </lineage>
</organism>
<sequence length="429" mass="47049">MGAVWRAHDEQLDREVAVKELRLPEHLDDAARQTLIARLDREARAAARLRHPGIVTVHDRVTGDDGRPWIVMELVRGRSLDDLLKAEGRLPPVRVAQIGLHLLDALRAAHRAGITHRDIKPANVLLEDDRVVLTDFGIAAVEGDATLTGTGAVLGTPAYMSPEQVRGQEVTAAADLWSLGATLYTAVEGHPPFEGASTGAIFIAIATQDPIPSAHAGSLEPILRTLLHRDPSHRPTLDHLHSQLTWLTQGQPPAQPTLLEPPTQPPVPQPPQRPTRTRKKVVIALVAVATALALIGTTVWSVKAFQERRENQRYEANMSAIADMGTIPGYSTKLTRAYSDTTVEVASTLCKYTSADDKCNLESQVTAVTNWFRSRPDVKSVTLEPPVEEPNTFPSRDLSILTRNSPSITNVIIYDHVYEHEIRLSFDVG</sequence>
<comment type="caution">
    <text evidence="10">The sequence shown here is derived from an EMBL/GenBank/DDBJ whole genome shotgun (WGS) entry which is preliminary data.</text>
</comment>
<evidence type="ECO:0000256" key="7">
    <source>
        <dbReference type="SAM" id="MobiDB-lite"/>
    </source>
</evidence>
<accession>A0A5S4H876</accession>
<dbReference type="InterPro" id="IPR008271">
    <property type="entry name" value="Ser/Thr_kinase_AS"/>
</dbReference>
<dbReference type="InterPro" id="IPR011009">
    <property type="entry name" value="Kinase-like_dom_sf"/>
</dbReference>
<evidence type="ECO:0000259" key="9">
    <source>
        <dbReference type="PROSITE" id="PS50011"/>
    </source>
</evidence>
<protein>
    <recommendedName>
        <fullName evidence="1">non-specific serine/threonine protein kinase</fullName>
        <ecNumber evidence="1">2.7.11.1</ecNumber>
    </recommendedName>
</protein>
<evidence type="ECO:0000256" key="1">
    <source>
        <dbReference type="ARBA" id="ARBA00012513"/>
    </source>
</evidence>
<name>A0A5S4H876_9ACTN</name>
<dbReference type="AlphaFoldDB" id="A0A5S4H876"/>
<keyword evidence="4" id="KW-0547">Nucleotide-binding</keyword>
<dbReference type="PANTHER" id="PTHR43289">
    <property type="entry name" value="MITOGEN-ACTIVATED PROTEIN KINASE KINASE KINASE 20-RELATED"/>
    <property type="match status" value="1"/>
</dbReference>
<dbReference type="EMBL" id="VCKZ01000030">
    <property type="protein sequence ID" value="TMR41176.1"/>
    <property type="molecule type" value="Genomic_DNA"/>
</dbReference>
<keyword evidence="6" id="KW-0067">ATP-binding</keyword>
<dbReference type="Proteomes" id="UP000305238">
    <property type="component" value="Unassembled WGS sequence"/>
</dbReference>
<dbReference type="InterPro" id="IPR000719">
    <property type="entry name" value="Prot_kinase_dom"/>
</dbReference>
<dbReference type="Gene3D" id="3.30.200.20">
    <property type="entry name" value="Phosphorylase Kinase, domain 1"/>
    <property type="match status" value="1"/>
</dbReference>
<feature type="region of interest" description="Disordered" evidence="7">
    <location>
        <begin position="249"/>
        <end position="276"/>
    </location>
</feature>
<keyword evidence="8" id="KW-0812">Transmembrane</keyword>
<dbReference type="EC" id="2.7.11.1" evidence="1"/>
<evidence type="ECO:0000313" key="11">
    <source>
        <dbReference type="Proteomes" id="UP000305238"/>
    </source>
</evidence>
<keyword evidence="11" id="KW-1185">Reference proteome</keyword>
<evidence type="ECO:0000256" key="2">
    <source>
        <dbReference type="ARBA" id="ARBA00022527"/>
    </source>
</evidence>